<dbReference type="AlphaFoldDB" id="A0A1A5YFF1"/>
<reference evidence="2 3" key="1">
    <citation type="submission" date="2016-05" db="EMBL/GenBank/DDBJ databases">
        <title>Paenibacillus oryzae. sp. nov., isolated from the rice root.</title>
        <authorList>
            <person name="Zhang J."/>
            <person name="Zhang X."/>
        </authorList>
    </citation>
    <scope>NUCLEOTIDE SEQUENCE [LARGE SCALE GENOMIC DNA]</scope>
    <source>
        <strain evidence="2 3">1DrF-4</strain>
    </source>
</reference>
<proteinExistence type="predicted"/>
<feature type="region of interest" description="Disordered" evidence="1">
    <location>
        <begin position="1"/>
        <end position="24"/>
    </location>
</feature>
<organism evidence="2 3">
    <name type="scientific">Paenibacillus oryzae</name>
    <dbReference type="NCBI Taxonomy" id="1844972"/>
    <lineage>
        <taxon>Bacteria</taxon>
        <taxon>Bacillati</taxon>
        <taxon>Bacillota</taxon>
        <taxon>Bacilli</taxon>
        <taxon>Bacillales</taxon>
        <taxon>Paenibacillaceae</taxon>
        <taxon>Paenibacillus</taxon>
    </lineage>
</organism>
<name>A0A1A5YFF1_9BACL</name>
<evidence type="ECO:0000256" key="1">
    <source>
        <dbReference type="SAM" id="MobiDB-lite"/>
    </source>
</evidence>
<protein>
    <submittedName>
        <fullName evidence="2">Uncharacterized protein</fullName>
    </submittedName>
</protein>
<dbReference type="Proteomes" id="UP000092024">
    <property type="component" value="Unassembled WGS sequence"/>
</dbReference>
<feature type="compositionally biased region" description="Polar residues" evidence="1">
    <location>
        <begin position="1"/>
        <end position="11"/>
    </location>
</feature>
<accession>A0A1A5YFF1</accession>
<dbReference type="STRING" id="1844972.A7K91_12680"/>
<evidence type="ECO:0000313" key="2">
    <source>
        <dbReference type="EMBL" id="OBR64356.1"/>
    </source>
</evidence>
<dbReference type="EMBL" id="LYPA01000065">
    <property type="protein sequence ID" value="OBR64356.1"/>
    <property type="molecule type" value="Genomic_DNA"/>
</dbReference>
<gene>
    <name evidence="2" type="ORF">A7K91_12680</name>
</gene>
<sequence length="61" mass="6989">MGLSEKSNGMNYYSAERTRGPDGRAESLFTATDYSDSPFSFLWGYRRFNITFLSGIMACWK</sequence>
<keyword evidence="3" id="KW-1185">Reference proteome</keyword>
<comment type="caution">
    <text evidence="2">The sequence shown here is derived from an EMBL/GenBank/DDBJ whole genome shotgun (WGS) entry which is preliminary data.</text>
</comment>
<evidence type="ECO:0000313" key="3">
    <source>
        <dbReference type="Proteomes" id="UP000092024"/>
    </source>
</evidence>